<dbReference type="OrthoDB" id="544657at2759"/>
<keyword evidence="6" id="KW-1185">Reference proteome</keyword>
<feature type="signal peptide" evidence="4">
    <location>
        <begin position="1"/>
        <end position="24"/>
    </location>
</feature>
<evidence type="ECO:0000256" key="4">
    <source>
        <dbReference type="SAM" id="SignalP"/>
    </source>
</evidence>
<evidence type="ECO:0000256" key="2">
    <source>
        <dbReference type="SAM" id="MobiDB-lite"/>
    </source>
</evidence>
<dbReference type="GeneID" id="9615525"/>
<keyword evidence="4" id="KW-0732">Signal</keyword>
<dbReference type="AlphaFoldDB" id="D8TYC2"/>
<dbReference type="KEGG" id="vcn:VOLCADRAFT_105088"/>
<dbReference type="EMBL" id="GL378344">
    <property type="protein sequence ID" value="EFJ47527.1"/>
    <property type="molecule type" value="Genomic_DNA"/>
</dbReference>
<sequence>MARHLLAVLPLLLCASLYFTHATAQESAPPSPEAYDVNTELEKLKGWKAYLLAEVDKYKAEVEKAQTALQAEQQRTAELTSLVEQWKQASTAAEAKAANAEAKAADAEAKAAAAEARAAAAEAKAAEGTHFSAQVEQLQRDAVAAQAKVAEAEVKAAEAAKKAAEAEALAASHAQYHTQMSAQVEKLKQDLAAAESRISAHAASADASNGEAALLRKQLADAVAERQALDDRITELASAATKAGGLRGHALAIYNILLEEVARHHENALNYANEKLPGFKAKVAEVHATFSSQMPNVTGHVGKFVNNVDGELRPWLRQTLGSVPALKPYSEDPVVLQGLVYFVIGAPVLLLLLPLLSIIFRWVDGWHHIVVPTTTITTTAEQQQHPGKLVGMRSSPAIFFATTDVAIDNASGGSAHGALSPDDQPTRPLRPSISLHGGQQQQQDERLQPWESVDSPV</sequence>
<accession>D8TYC2</accession>
<keyword evidence="3" id="KW-0472">Membrane</keyword>
<evidence type="ECO:0000313" key="6">
    <source>
        <dbReference type="Proteomes" id="UP000001058"/>
    </source>
</evidence>
<name>D8TYC2_VOLCA</name>
<dbReference type="Proteomes" id="UP000001058">
    <property type="component" value="Unassembled WGS sequence"/>
</dbReference>
<organism evidence="6">
    <name type="scientific">Volvox carteri f. nagariensis</name>
    <dbReference type="NCBI Taxonomy" id="3068"/>
    <lineage>
        <taxon>Eukaryota</taxon>
        <taxon>Viridiplantae</taxon>
        <taxon>Chlorophyta</taxon>
        <taxon>core chlorophytes</taxon>
        <taxon>Chlorophyceae</taxon>
        <taxon>CS clade</taxon>
        <taxon>Chlamydomonadales</taxon>
        <taxon>Volvocaceae</taxon>
        <taxon>Volvox</taxon>
    </lineage>
</organism>
<protein>
    <submittedName>
        <fullName evidence="5">Uncharacterized protein</fullName>
    </submittedName>
</protein>
<dbReference type="RefSeq" id="XP_002951351.1">
    <property type="nucleotide sequence ID" value="XM_002951305.1"/>
</dbReference>
<keyword evidence="1" id="KW-0175">Coiled coil</keyword>
<dbReference type="SUPFAM" id="SSF56954">
    <property type="entry name" value="Outer membrane efflux proteins (OEP)"/>
    <property type="match status" value="1"/>
</dbReference>
<keyword evidence="3" id="KW-1133">Transmembrane helix</keyword>
<feature type="chain" id="PRO_5003124005" evidence="4">
    <location>
        <begin position="25"/>
        <end position="457"/>
    </location>
</feature>
<feature type="coiled-coil region" evidence="1">
    <location>
        <begin position="48"/>
        <end position="232"/>
    </location>
</feature>
<keyword evidence="3" id="KW-0812">Transmembrane</keyword>
<dbReference type="InParanoid" id="D8TYC2"/>
<feature type="transmembrane region" description="Helical" evidence="3">
    <location>
        <begin position="339"/>
        <end position="360"/>
    </location>
</feature>
<evidence type="ECO:0000313" key="5">
    <source>
        <dbReference type="EMBL" id="EFJ47527.1"/>
    </source>
</evidence>
<feature type="region of interest" description="Disordered" evidence="2">
    <location>
        <begin position="412"/>
        <end position="457"/>
    </location>
</feature>
<proteinExistence type="predicted"/>
<evidence type="ECO:0000256" key="1">
    <source>
        <dbReference type="SAM" id="Coils"/>
    </source>
</evidence>
<reference evidence="5 6" key="1">
    <citation type="journal article" date="2010" name="Science">
        <title>Genomic analysis of organismal complexity in the multicellular green alga Volvox carteri.</title>
        <authorList>
            <person name="Prochnik S.E."/>
            <person name="Umen J."/>
            <person name="Nedelcu A.M."/>
            <person name="Hallmann A."/>
            <person name="Miller S.M."/>
            <person name="Nishii I."/>
            <person name="Ferris P."/>
            <person name="Kuo A."/>
            <person name="Mitros T."/>
            <person name="Fritz-Laylin L.K."/>
            <person name="Hellsten U."/>
            <person name="Chapman J."/>
            <person name="Simakov O."/>
            <person name="Rensing S.A."/>
            <person name="Terry A."/>
            <person name="Pangilinan J."/>
            <person name="Kapitonov V."/>
            <person name="Jurka J."/>
            <person name="Salamov A."/>
            <person name="Shapiro H."/>
            <person name="Schmutz J."/>
            <person name="Grimwood J."/>
            <person name="Lindquist E."/>
            <person name="Lucas S."/>
            <person name="Grigoriev I.V."/>
            <person name="Schmitt R."/>
            <person name="Kirk D."/>
            <person name="Rokhsar D.S."/>
        </authorList>
    </citation>
    <scope>NUCLEOTIDE SEQUENCE [LARGE SCALE GENOMIC DNA]</scope>
    <source>
        <strain evidence="6">f. Nagariensis / Eve</strain>
    </source>
</reference>
<evidence type="ECO:0000256" key="3">
    <source>
        <dbReference type="SAM" id="Phobius"/>
    </source>
</evidence>
<gene>
    <name evidence="5" type="ORF">VOLCADRAFT_105088</name>
</gene>